<dbReference type="PANTHER" id="PTHR35807">
    <property type="entry name" value="TRANSCRIPTIONAL REGULATOR REDD-RELATED"/>
    <property type="match status" value="1"/>
</dbReference>
<dbReference type="SUPFAM" id="SSF49879">
    <property type="entry name" value="SMAD/FHA domain"/>
    <property type="match status" value="1"/>
</dbReference>
<dbReference type="SMART" id="SM00240">
    <property type="entry name" value="FHA"/>
    <property type="match status" value="1"/>
</dbReference>
<dbReference type="InterPro" id="IPR036388">
    <property type="entry name" value="WH-like_DNA-bd_sf"/>
</dbReference>
<proteinExistence type="inferred from homology"/>
<evidence type="ECO:0000313" key="10">
    <source>
        <dbReference type="Proteomes" id="UP000093757"/>
    </source>
</evidence>
<dbReference type="SUPFAM" id="SSF48452">
    <property type="entry name" value="TPR-like"/>
    <property type="match status" value="1"/>
</dbReference>
<reference evidence="9 10" key="1">
    <citation type="submission" date="2016-06" db="EMBL/GenBank/DDBJ databases">
        <authorList>
            <person name="Kjaerup R.B."/>
            <person name="Dalgaard T.S."/>
            <person name="Juul-Madsen H.R."/>
        </authorList>
    </citation>
    <scope>NUCLEOTIDE SEQUENCE [LARGE SCALE GENOMIC DNA]</scope>
    <source>
        <strain evidence="9 10">1245752.6</strain>
    </source>
</reference>
<protein>
    <submittedName>
        <fullName evidence="9">Regulator</fullName>
    </submittedName>
</protein>
<dbReference type="InterPro" id="IPR005158">
    <property type="entry name" value="BTAD"/>
</dbReference>
<name>A0A1A6B807_MYCGO</name>
<evidence type="ECO:0000256" key="4">
    <source>
        <dbReference type="ARBA" id="ARBA00023125"/>
    </source>
</evidence>
<comment type="caution">
    <text evidence="9">The sequence shown here is derived from an EMBL/GenBank/DDBJ whole genome shotgun (WGS) entry which is preliminary data.</text>
</comment>
<dbReference type="AlphaFoldDB" id="A0A1A6B807"/>
<dbReference type="Pfam" id="PF00486">
    <property type="entry name" value="Trans_reg_C"/>
    <property type="match status" value="1"/>
</dbReference>
<evidence type="ECO:0000256" key="6">
    <source>
        <dbReference type="PROSITE-ProRule" id="PRU01091"/>
    </source>
</evidence>
<dbReference type="InterPro" id="IPR001867">
    <property type="entry name" value="OmpR/PhoB-type_DNA-bd"/>
</dbReference>
<evidence type="ECO:0000259" key="8">
    <source>
        <dbReference type="PROSITE" id="PS51755"/>
    </source>
</evidence>
<dbReference type="InterPro" id="IPR051677">
    <property type="entry name" value="AfsR-DnrI-RedD_regulator"/>
</dbReference>
<dbReference type="PANTHER" id="PTHR35807:SF1">
    <property type="entry name" value="TRANSCRIPTIONAL REGULATOR REDD"/>
    <property type="match status" value="1"/>
</dbReference>
<dbReference type="CDD" id="cd15831">
    <property type="entry name" value="BTAD"/>
    <property type="match status" value="1"/>
</dbReference>
<sequence length="382" mass="41211">MAAESPEFGVLGTLEMRVGGTSIALGTPKQRAVLAVLVLRRNGTVGMDTLIEAAWEHSPPAGARATMHSYISNVRRLLADAGVDPQAMLANVAHGYRLTVSDDNCDVGRFTAEKDAGLDAAAAGHFQDASQHLSAALAQWRGPVLDDLRDFGFVRGYASSLVEDKLVVHTARAQAEIVCGRTYSIINELEELITEHRYREPLWAQLITAYYVAERQSDALDAYRRLKTTLADDLGIDPGPTLRALHEQILHQQPLDVDRAARSAAKDTMVSTVGGAHSPNGPTTIALRDPDGHLYPLLAVVTRIGRDAANDIVLDDVKVSRNHAVIINTGAKLVITDLHSANGIYVHGRRVGTSTTLNANDTIRIGTHELTLQTELPPSPDP</sequence>
<accession>A0A1A6B807</accession>
<comment type="similarity">
    <text evidence="1">Belongs to the AfsR/DnrI/RedD regulatory family.</text>
</comment>
<dbReference type="CDD" id="cd00060">
    <property type="entry name" value="FHA"/>
    <property type="match status" value="1"/>
</dbReference>
<dbReference type="SMART" id="SM01043">
    <property type="entry name" value="BTAD"/>
    <property type="match status" value="1"/>
</dbReference>
<keyword evidence="5" id="KW-0804">Transcription</keyword>
<evidence type="ECO:0000256" key="1">
    <source>
        <dbReference type="ARBA" id="ARBA00005820"/>
    </source>
</evidence>
<dbReference type="InterPro" id="IPR016032">
    <property type="entry name" value="Sig_transdc_resp-reg_C-effctor"/>
</dbReference>
<dbReference type="SUPFAM" id="SSF46894">
    <property type="entry name" value="C-terminal effector domain of the bipartite response regulators"/>
    <property type="match status" value="1"/>
</dbReference>
<dbReference type="Pfam" id="PF00498">
    <property type="entry name" value="FHA"/>
    <property type="match status" value="1"/>
</dbReference>
<dbReference type="InterPro" id="IPR000253">
    <property type="entry name" value="FHA_dom"/>
</dbReference>
<evidence type="ECO:0000256" key="5">
    <source>
        <dbReference type="ARBA" id="ARBA00023163"/>
    </source>
</evidence>
<feature type="domain" description="FHA" evidence="7">
    <location>
        <begin position="302"/>
        <end position="351"/>
    </location>
</feature>
<keyword evidence="4 6" id="KW-0238">DNA-binding</keyword>
<dbReference type="OrthoDB" id="4336084at2"/>
<gene>
    <name evidence="9" type="ORF">A9W98_35465</name>
</gene>
<keyword evidence="2" id="KW-0597">Phosphoprotein</keyword>
<evidence type="ECO:0000259" key="7">
    <source>
        <dbReference type="PROSITE" id="PS50006"/>
    </source>
</evidence>
<dbReference type="EMBL" id="MAEM01000519">
    <property type="protein sequence ID" value="OBR98457.1"/>
    <property type="molecule type" value="Genomic_DNA"/>
</dbReference>
<dbReference type="PROSITE" id="PS51755">
    <property type="entry name" value="OMPR_PHOB"/>
    <property type="match status" value="1"/>
</dbReference>
<keyword evidence="3" id="KW-0805">Transcription regulation</keyword>
<dbReference type="PROSITE" id="PS50006">
    <property type="entry name" value="FHA_DOMAIN"/>
    <property type="match status" value="1"/>
</dbReference>
<dbReference type="GO" id="GO:0006355">
    <property type="term" value="P:regulation of DNA-templated transcription"/>
    <property type="evidence" value="ECO:0007669"/>
    <property type="project" value="InterPro"/>
</dbReference>
<dbReference type="GO" id="GO:0003677">
    <property type="term" value="F:DNA binding"/>
    <property type="evidence" value="ECO:0007669"/>
    <property type="project" value="UniProtKB-UniRule"/>
</dbReference>
<dbReference type="SMART" id="SM00862">
    <property type="entry name" value="Trans_reg_C"/>
    <property type="match status" value="1"/>
</dbReference>
<dbReference type="GO" id="GO:0000160">
    <property type="term" value="P:phosphorelay signal transduction system"/>
    <property type="evidence" value="ECO:0007669"/>
    <property type="project" value="InterPro"/>
</dbReference>
<dbReference type="Pfam" id="PF03704">
    <property type="entry name" value="BTAD"/>
    <property type="match status" value="1"/>
</dbReference>
<dbReference type="Gene3D" id="1.25.40.10">
    <property type="entry name" value="Tetratricopeptide repeat domain"/>
    <property type="match status" value="1"/>
</dbReference>
<evidence type="ECO:0000256" key="3">
    <source>
        <dbReference type="ARBA" id="ARBA00023015"/>
    </source>
</evidence>
<dbReference type="InterPro" id="IPR011990">
    <property type="entry name" value="TPR-like_helical_dom_sf"/>
</dbReference>
<dbReference type="Proteomes" id="UP000093757">
    <property type="component" value="Unassembled WGS sequence"/>
</dbReference>
<evidence type="ECO:0000256" key="2">
    <source>
        <dbReference type="ARBA" id="ARBA00022553"/>
    </source>
</evidence>
<dbReference type="Gene3D" id="1.10.10.10">
    <property type="entry name" value="Winged helix-like DNA-binding domain superfamily/Winged helix DNA-binding domain"/>
    <property type="match status" value="1"/>
</dbReference>
<dbReference type="InterPro" id="IPR008984">
    <property type="entry name" value="SMAD_FHA_dom_sf"/>
</dbReference>
<dbReference type="RefSeq" id="WP_065137110.1">
    <property type="nucleotide sequence ID" value="NZ_MAEM01000519.1"/>
</dbReference>
<feature type="DNA-binding region" description="OmpR/PhoB-type" evidence="6">
    <location>
        <begin position="1"/>
        <end position="100"/>
    </location>
</feature>
<dbReference type="FunFam" id="1.10.10.10:FF:000528">
    <property type="entry name" value="Transcriptional regulatory protein EmbR"/>
    <property type="match status" value="1"/>
</dbReference>
<dbReference type="FunFam" id="1.25.40.10:FF:000222">
    <property type="entry name" value="SARP family transcriptional regulator"/>
    <property type="match status" value="1"/>
</dbReference>
<dbReference type="Gene3D" id="2.60.200.20">
    <property type="match status" value="1"/>
</dbReference>
<organism evidence="9 10">
    <name type="scientific">Mycobacterium gordonae</name>
    <dbReference type="NCBI Taxonomy" id="1778"/>
    <lineage>
        <taxon>Bacteria</taxon>
        <taxon>Bacillati</taxon>
        <taxon>Actinomycetota</taxon>
        <taxon>Actinomycetes</taxon>
        <taxon>Mycobacteriales</taxon>
        <taxon>Mycobacteriaceae</taxon>
        <taxon>Mycobacterium</taxon>
    </lineage>
</organism>
<evidence type="ECO:0000313" key="9">
    <source>
        <dbReference type="EMBL" id="OBR98457.1"/>
    </source>
</evidence>
<feature type="domain" description="OmpR/PhoB-type" evidence="8">
    <location>
        <begin position="1"/>
        <end position="100"/>
    </location>
</feature>